<feature type="transmembrane region" description="Helical" evidence="8">
    <location>
        <begin position="307"/>
        <end position="325"/>
    </location>
</feature>
<dbReference type="OrthoDB" id="10055605at2759"/>
<dbReference type="Gene3D" id="3.40.850.10">
    <property type="entry name" value="Kinesin motor domain"/>
    <property type="match status" value="1"/>
</dbReference>
<evidence type="ECO:0000256" key="6">
    <source>
        <dbReference type="ARBA" id="ARBA00023175"/>
    </source>
</evidence>
<dbReference type="Proteomes" id="UP000270296">
    <property type="component" value="Unassembled WGS sequence"/>
</dbReference>
<keyword evidence="11" id="KW-1185">Reference proteome</keyword>
<feature type="transmembrane region" description="Helical" evidence="8">
    <location>
        <begin position="267"/>
        <end position="295"/>
    </location>
</feature>
<feature type="transmembrane region" description="Helical" evidence="8">
    <location>
        <begin position="384"/>
        <end position="405"/>
    </location>
</feature>
<gene>
    <name evidence="10" type="ORF">SBAD_LOCUS5106</name>
</gene>
<reference evidence="12" key="1">
    <citation type="submission" date="2016-06" db="UniProtKB">
        <authorList>
            <consortium name="WormBaseParasite"/>
        </authorList>
    </citation>
    <scope>IDENTIFICATION</scope>
</reference>
<evidence type="ECO:0000313" key="12">
    <source>
        <dbReference type="WBParaSite" id="SBAD_0000531401-mRNA-1"/>
    </source>
</evidence>
<protein>
    <submittedName>
        <fullName evidence="12">Myosin N-terminal SH3-like domain-containing protein</fullName>
    </submittedName>
</protein>
<dbReference type="Pfam" id="PF02736">
    <property type="entry name" value="Myosin_N"/>
    <property type="match status" value="1"/>
</dbReference>
<evidence type="ECO:0000256" key="4">
    <source>
        <dbReference type="ARBA" id="ARBA00023054"/>
    </source>
</evidence>
<dbReference type="WBParaSite" id="SBAD_0000531401-mRNA-1">
    <property type="protein sequence ID" value="SBAD_0000531401-mRNA-1"/>
    <property type="gene ID" value="SBAD_0000531401"/>
</dbReference>
<comment type="similarity">
    <text evidence="1">Belongs to the TRAFAC class myosin-kinesin ATPase superfamily. Myosin family.</text>
</comment>
<keyword evidence="7" id="KW-0009">Actin-binding</keyword>
<dbReference type="GO" id="GO:0016459">
    <property type="term" value="C:myosin complex"/>
    <property type="evidence" value="ECO:0007669"/>
    <property type="project" value="UniProtKB-KW"/>
</dbReference>
<dbReference type="PROSITE" id="PS51844">
    <property type="entry name" value="SH3_LIKE"/>
    <property type="match status" value="1"/>
</dbReference>
<dbReference type="GO" id="GO:0005524">
    <property type="term" value="F:ATP binding"/>
    <property type="evidence" value="ECO:0007669"/>
    <property type="project" value="UniProtKB-KW"/>
</dbReference>
<keyword evidence="5" id="KW-0518">Myosin</keyword>
<dbReference type="SUPFAM" id="SSF52540">
    <property type="entry name" value="P-loop containing nucleoside triphosphate hydrolases"/>
    <property type="match status" value="1"/>
</dbReference>
<proteinExistence type="inferred from homology"/>
<dbReference type="FunFam" id="2.30.30.360:FF:000001">
    <property type="entry name" value="Myosin heavy chain"/>
    <property type="match status" value="1"/>
</dbReference>
<evidence type="ECO:0000259" key="9">
    <source>
        <dbReference type="PROSITE" id="PS51844"/>
    </source>
</evidence>
<feature type="domain" description="Myosin N-terminal SH3-like" evidence="9">
    <location>
        <begin position="185"/>
        <end position="235"/>
    </location>
</feature>
<organism evidence="12">
    <name type="scientific">Soboliphyme baturini</name>
    <dbReference type="NCBI Taxonomy" id="241478"/>
    <lineage>
        <taxon>Eukaryota</taxon>
        <taxon>Metazoa</taxon>
        <taxon>Ecdysozoa</taxon>
        <taxon>Nematoda</taxon>
        <taxon>Enoplea</taxon>
        <taxon>Dorylaimia</taxon>
        <taxon>Dioctophymatida</taxon>
        <taxon>Dioctophymatoidea</taxon>
        <taxon>Soboliphymatidae</taxon>
        <taxon>Soboliphyme</taxon>
    </lineage>
</organism>
<dbReference type="Gene3D" id="2.30.30.360">
    <property type="entry name" value="Myosin S1 fragment, N-terminal"/>
    <property type="match status" value="1"/>
</dbReference>
<evidence type="ECO:0000313" key="11">
    <source>
        <dbReference type="Proteomes" id="UP000270296"/>
    </source>
</evidence>
<keyword evidence="4" id="KW-0175">Coiled coil</keyword>
<evidence type="ECO:0000256" key="2">
    <source>
        <dbReference type="ARBA" id="ARBA00022741"/>
    </source>
</evidence>
<name>A0A183INA8_9BILA</name>
<evidence type="ECO:0000313" key="10">
    <source>
        <dbReference type="EMBL" id="VDP06279.1"/>
    </source>
</evidence>
<keyword evidence="8" id="KW-0812">Transmembrane</keyword>
<evidence type="ECO:0000256" key="7">
    <source>
        <dbReference type="ARBA" id="ARBA00023203"/>
    </source>
</evidence>
<dbReference type="InterPro" id="IPR008989">
    <property type="entry name" value="Myosin_S1_N"/>
</dbReference>
<dbReference type="GO" id="GO:0003774">
    <property type="term" value="F:cytoskeletal motor activity"/>
    <property type="evidence" value="ECO:0007669"/>
    <property type="project" value="InterPro"/>
</dbReference>
<dbReference type="EMBL" id="UZAM01008756">
    <property type="protein sequence ID" value="VDP06279.1"/>
    <property type="molecule type" value="Genomic_DNA"/>
</dbReference>
<evidence type="ECO:0000256" key="8">
    <source>
        <dbReference type="SAM" id="Phobius"/>
    </source>
</evidence>
<evidence type="ECO:0000256" key="1">
    <source>
        <dbReference type="ARBA" id="ARBA00008314"/>
    </source>
</evidence>
<dbReference type="InterPro" id="IPR027417">
    <property type="entry name" value="P-loop_NTPase"/>
</dbReference>
<evidence type="ECO:0000256" key="3">
    <source>
        <dbReference type="ARBA" id="ARBA00022840"/>
    </source>
</evidence>
<keyword evidence="2" id="KW-0547">Nucleotide-binding</keyword>
<evidence type="ECO:0000256" key="5">
    <source>
        <dbReference type="ARBA" id="ARBA00023123"/>
    </source>
</evidence>
<dbReference type="GO" id="GO:0051015">
    <property type="term" value="F:actin filament binding"/>
    <property type="evidence" value="ECO:0007669"/>
    <property type="project" value="InterPro"/>
</dbReference>
<keyword evidence="3" id="KW-0067">ATP-binding</keyword>
<keyword evidence="8" id="KW-1133">Transmembrane helix</keyword>
<sequence length="423" mass="48242">MKDAFRFRSVRDSAQFSPGESMAVGAAILPSVYRCIYLSICIYKCVYVMLRCAEVRSERMNERKFCFAHCLTTIARSAARPAVSVGDSCLSWKFRFMPQADEQAGFATVKEEEEEVMVMVIVMSVVLFRLLSRVAMSLFFACCRPSLSSSYEQATMSDVPTYSGEDLKYLVAERSNDPSYQAAWTMKRLVWVPDETLGFVAASIREEHADELTVELLDTGRIQKVSKDDIQKMNPPKFDKVEDMAELTCLNEASVLHNLRERYYSGLIYVSGFCTFLKSCLFLSILYGVLYIFYFCSFVRFRRSFESSFSCSIATLVDFLFLPFARPVHLTLTFVVRCRHAYGPNVTIGRLADRSIDRMPHSANLTNLSNNINDHHAMKIIDDVYFVVVVVVVVVGSRTTLVGILGRRASDDRWILSDRWNRF</sequence>
<keyword evidence="6" id="KW-0505">Motor protein</keyword>
<dbReference type="AlphaFoldDB" id="A0A183INA8"/>
<keyword evidence="8" id="KW-0472">Membrane</keyword>
<dbReference type="InterPro" id="IPR004009">
    <property type="entry name" value="SH3_Myosin"/>
</dbReference>
<dbReference type="InterPro" id="IPR036961">
    <property type="entry name" value="Kinesin_motor_dom_sf"/>
</dbReference>
<reference evidence="10 11" key="2">
    <citation type="submission" date="2018-11" db="EMBL/GenBank/DDBJ databases">
        <authorList>
            <consortium name="Pathogen Informatics"/>
        </authorList>
    </citation>
    <scope>NUCLEOTIDE SEQUENCE [LARGE SCALE GENOMIC DNA]</scope>
</reference>
<accession>A0A183INA8</accession>